<evidence type="ECO:0008006" key="4">
    <source>
        <dbReference type="Google" id="ProtNLM"/>
    </source>
</evidence>
<evidence type="ECO:0000313" key="2">
    <source>
        <dbReference type="EMBL" id="SDX64453.1"/>
    </source>
</evidence>
<keyword evidence="1" id="KW-0812">Transmembrane</keyword>
<feature type="transmembrane region" description="Helical" evidence="1">
    <location>
        <begin position="110"/>
        <end position="134"/>
    </location>
</feature>
<evidence type="ECO:0000256" key="1">
    <source>
        <dbReference type="SAM" id="Phobius"/>
    </source>
</evidence>
<feature type="transmembrane region" description="Helical" evidence="1">
    <location>
        <begin position="23"/>
        <end position="41"/>
    </location>
</feature>
<gene>
    <name evidence="2" type="ORF">SAMN05660923_02650</name>
</gene>
<feature type="transmembrane region" description="Helical" evidence="1">
    <location>
        <begin position="71"/>
        <end position="89"/>
    </location>
</feature>
<keyword evidence="1" id="KW-0472">Membrane</keyword>
<reference evidence="2 3" key="1">
    <citation type="submission" date="2016-10" db="EMBL/GenBank/DDBJ databases">
        <authorList>
            <person name="de Groot N.N."/>
        </authorList>
    </citation>
    <scope>NUCLEOTIDE SEQUENCE [LARGE SCALE GENOMIC DNA]</scope>
    <source>
        <strain evidence="2 3">DSM 23310</strain>
    </source>
</reference>
<feature type="transmembrane region" description="Helical" evidence="1">
    <location>
        <begin position="140"/>
        <end position="164"/>
    </location>
</feature>
<keyword evidence="1" id="KW-1133">Transmembrane helix</keyword>
<protein>
    <recommendedName>
        <fullName evidence="4">ABC-2 family transporter protein</fullName>
    </recommendedName>
</protein>
<keyword evidence="3" id="KW-1185">Reference proteome</keyword>
<name>A0A1H3DDC7_9FIRM</name>
<feature type="transmembrane region" description="Helical" evidence="1">
    <location>
        <begin position="171"/>
        <end position="189"/>
    </location>
</feature>
<evidence type="ECO:0000313" key="3">
    <source>
        <dbReference type="Proteomes" id="UP000198828"/>
    </source>
</evidence>
<sequence length="235" mass="27102">MCTFRRDKINLKRTISITDKNKYVFKSILIISIFLILMSILNSGWTSPYGLSIGQWYARSGLLWKDKFFEAYVPLLTSIIISTGFYRDYESNIYEIMTYYNKGKYNISVFIRWALYTVLMLITTFIAIIIQYIACLESPISILILVARFFPPVLFMSSLSLAITVIFKNPLLASIVTTIYVILDVFSTGRLFKIFTLMGNSFVLSTPSAFYINRFTLVMFSIIFAYVTSKKSIEV</sequence>
<dbReference type="Proteomes" id="UP000198828">
    <property type="component" value="Unassembled WGS sequence"/>
</dbReference>
<dbReference type="RefSeq" id="WP_093754472.1">
    <property type="nucleotide sequence ID" value="NZ_BSYN01000007.1"/>
</dbReference>
<accession>A0A1H3DDC7</accession>
<feature type="transmembrane region" description="Helical" evidence="1">
    <location>
        <begin position="209"/>
        <end position="227"/>
    </location>
</feature>
<dbReference type="OrthoDB" id="1903966at2"/>
<dbReference type="AlphaFoldDB" id="A0A1H3DDC7"/>
<dbReference type="EMBL" id="FNNG01000015">
    <property type="protein sequence ID" value="SDX64453.1"/>
    <property type="molecule type" value="Genomic_DNA"/>
</dbReference>
<organism evidence="2 3">
    <name type="scientific">Tepidimicrobium xylanilyticum</name>
    <dbReference type="NCBI Taxonomy" id="1123352"/>
    <lineage>
        <taxon>Bacteria</taxon>
        <taxon>Bacillati</taxon>
        <taxon>Bacillota</taxon>
        <taxon>Tissierellia</taxon>
        <taxon>Tissierellales</taxon>
        <taxon>Tepidimicrobiaceae</taxon>
        <taxon>Tepidimicrobium</taxon>
    </lineage>
</organism>
<proteinExistence type="predicted"/>